<dbReference type="InterPro" id="IPR016169">
    <property type="entry name" value="FAD-bd_PCMH_sub2"/>
</dbReference>
<dbReference type="InterPro" id="IPR005107">
    <property type="entry name" value="CO_DH_flav_C"/>
</dbReference>
<dbReference type="PANTHER" id="PTHR42659">
    <property type="entry name" value="XANTHINE DEHYDROGENASE SUBUNIT C-RELATED"/>
    <property type="match status" value="1"/>
</dbReference>
<dbReference type="SMART" id="SM01092">
    <property type="entry name" value="CO_deh_flav_C"/>
    <property type="match status" value="1"/>
</dbReference>
<dbReference type="OrthoDB" id="9793944at2"/>
<evidence type="ECO:0000259" key="4">
    <source>
        <dbReference type="PROSITE" id="PS51387"/>
    </source>
</evidence>
<evidence type="ECO:0000256" key="2">
    <source>
        <dbReference type="ARBA" id="ARBA00022827"/>
    </source>
</evidence>
<keyword evidence="6" id="KW-1185">Reference proteome</keyword>
<evidence type="ECO:0000256" key="1">
    <source>
        <dbReference type="ARBA" id="ARBA00022630"/>
    </source>
</evidence>
<name>A0A0M5LWW4_9MICC</name>
<dbReference type="PATRIC" id="fig|656366.3.peg.215"/>
<dbReference type="PANTHER" id="PTHR42659:SF2">
    <property type="entry name" value="XANTHINE DEHYDROGENASE SUBUNIT C-RELATED"/>
    <property type="match status" value="1"/>
</dbReference>
<dbReference type="InterPro" id="IPR016167">
    <property type="entry name" value="FAD-bd_PCMH_sub1"/>
</dbReference>
<dbReference type="Proteomes" id="UP000062833">
    <property type="component" value="Chromosome"/>
</dbReference>
<dbReference type="Pfam" id="PF00941">
    <property type="entry name" value="FAD_binding_5"/>
    <property type="match status" value="1"/>
</dbReference>
<gene>
    <name evidence="5" type="ORF">AOC05_00970</name>
</gene>
<protein>
    <recommendedName>
        <fullName evidence="4">FAD-binding PCMH-type domain-containing protein</fullName>
    </recommendedName>
</protein>
<feature type="domain" description="FAD-binding PCMH-type" evidence="4">
    <location>
        <begin position="1"/>
        <end position="172"/>
    </location>
</feature>
<dbReference type="EMBL" id="CP012677">
    <property type="protein sequence ID" value="ALE91262.1"/>
    <property type="molecule type" value="Genomic_DNA"/>
</dbReference>
<dbReference type="KEGG" id="aaq:AOC05_00970"/>
<dbReference type="Gene3D" id="3.30.465.10">
    <property type="match status" value="1"/>
</dbReference>
<organism evidence="5 6">
    <name type="scientific">Arthrobacter alpinus</name>
    <dbReference type="NCBI Taxonomy" id="656366"/>
    <lineage>
        <taxon>Bacteria</taxon>
        <taxon>Bacillati</taxon>
        <taxon>Actinomycetota</taxon>
        <taxon>Actinomycetes</taxon>
        <taxon>Micrococcales</taxon>
        <taxon>Micrococcaceae</taxon>
        <taxon>Arthrobacter</taxon>
    </lineage>
</organism>
<evidence type="ECO:0000313" key="5">
    <source>
        <dbReference type="EMBL" id="ALE91262.1"/>
    </source>
</evidence>
<evidence type="ECO:0000313" key="6">
    <source>
        <dbReference type="Proteomes" id="UP000062833"/>
    </source>
</evidence>
<sequence length="265" mass="28061">MKLAPLSYQRPANLLEASLMLGSEPVPAVLAGGQSLLPALRLGDRSENSLVDISKLAELRGITQDVEFLTIGAGVPMWDISDSPEVATTAPLLIRVLGSVGAVGIRSRATLGGSLAWADSTSQLPSTLIVLNALVDTTKRTLDAADLQIGQHRTVLSPNELIVRIRIPKNALSGSGFHLVRRTHITWPVVGAVATRESSGLLRLVVFGAAPTPILLVGTDRAKLLKDLSTRLLPFDDERATAGYRRQVAPILASRAFDEAVGSGT</sequence>
<dbReference type="InterPro" id="IPR051312">
    <property type="entry name" value="Diverse_Substr_Oxidored"/>
</dbReference>
<proteinExistence type="predicted"/>
<dbReference type="GO" id="GO:0016491">
    <property type="term" value="F:oxidoreductase activity"/>
    <property type="evidence" value="ECO:0007669"/>
    <property type="project" value="UniProtKB-KW"/>
</dbReference>
<keyword evidence="2" id="KW-0274">FAD</keyword>
<dbReference type="GO" id="GO:0071949">
    <property type="term" value="F:FAD binding"/>
    <property type="evidence" value="ECO:0007669"/>
    <property type="project" value="InterPro"/>
</dbReference>
<reference evidence="6" key="1">
    <citation type="submission" date="2015-09" db="EMBL/GenBank/DDBJ databases">
        <title>Complete genome of Arthrobacter alpinus strain R3.8.</title>
        <authorList>
            <person name="See-Too W.S."/>
            <person name="Chan K.G."/>
        </authorList>
    </citation>
    <scope>NUCLEOTIDE SEQUENCE [LARGE SCALE GENOMIC DNA]</scope>
    <source>
        <strain evidence="6">R3.8</strain>
    </source>
</reference>
<dbReference type="SUPFAM" id="SSF56176">
    <property type="entry name" value="FAD-binding/transporter-associated domain-like"/>
    <property type="match status" value="1"/>
</dbReference>
<dbReference type="InterPro" id="IPR002346">
    <property type="entry name" value="Mopterin_DH_FAD-bd"/>
</dbReference>
<dbReference type="InterPro" id="IPR016166">
    <property type="entry name" value="FAD-bd_PCMH"/>
</dbReference>
<keyword evidence="1" id="KW-0285">Flavoprotein</keyword>
<dbReference type="PROSITE" id="PS51387">
    <property type="entry name" value="FAD_PCMH"/>
    <property type="match status" value="1"/>
</dbReference>
<accession>A0A0M5LWW4</accession>
<dbReference type="Gene3D" id="3.30.43.10">
    <property type="entry name" value="Uridine Diphospho-n-acetylenolpyruvylglucosamine Reductase, domain 2"/>
    <property type="match status" value="1"/>
</dbReference>
<keyword evidence="3" id="KW-0560">Oxidoreductase</keyword>
<dbReference type="InterPro" id="IPR036318">
    <property type="entry name" value="FAD-bd_PCMH-like_sf"/>
</dbReference>
<dbReference type="InterPro" id="IPR036683">
    <property type="entry name" value="CO_DH_flav_C_dom_sf"/>
</dbReference>
<evidence type="ECO:0000256" key="3">
    <source>
        <dbReference type="ARBA" id="ARBA00023002"/>
    </source>
</evidence>
<dbReference type="AlphaFoldDB" id="A0A0M5LWW4"/>
<dbReference type="SUPFAM" id="SSF55447">
    <property type="entry name" value="CO dehydrogenase flavoprotein C-terminal domain-like"/>
    <property type="match status" value="1"/>
</dbReference>
<dbReference type="RefSeq" id="WP_062004888.1">
    <property type="nucleotide sequence ID" value="NZ_CP012677.1"/>
</dbReference>